<dbReference type="GO" id="GO:0015288">
    <property type="term" value="F:porin activity"/>
    <property type="evidence" value="ECO:0007669"/>
    <property type="project" value="TreeGrafter"/>
</dbReference>
<dbReference type="AlphaFoldDB" id="A0A1V5MBT4"/>
<dbReference type="PROSITE" id="PS51257">
    <property type="entry name" value="PROKAR_LIPOPROTEIN"/>
    <property type="match status" value="1"/>
</dbReference>
<keyword evidence="8" id="KW-0732">Signal</keyword>
<dbReference type="EMBL" id="MWAK01000236">
    <property type="protein sequence ID" value="OPZ90703.1"/>
    <property type="molecule type" value="Genomic_DNA"/>
</dbReference>
<evidence type="ECO:0000313" key="9">
    <source>
        <dbReference type="EMBL" id="OPZ90703.1"/>
    </source>
</evidence>
<evidence type="ECO:0000256" key="7">
    <source>
        <dbReference type="ARBA" id="ARBA00023237"/>
    </source>
</evidence>
<gene>
    <name evidence="9" type="ORF">BWY73_01260</name>
</gene>
<feature type="chain" id="PRO_5012867289" evidence="8">
    <location>
        <begin position="21"/>
        <end position="526"/>
    </location>
</feature>
<evidence type="ECO:0000256" key="4">
    <source>
        <dbReference type="ARBA" id="ARBA00022452"/>
    </source>
</evidence>
<sequence>MRKGFLACLPLLLLLAGCSAGFYERSADREVEKILAEKKPVVEQTALPEFKTPREQVETDTIILSLRDCLTQAASRNREYQSRKEDLYLGILDLTYQRYLYRLRYGASGDVVWNRDGRENFTSSLNLNLVKWLATGAELTLNLGQSFLKYLTGDRTKDFQTFASLNILQPLLRGAGRTAALENLTQAERNAVYDIRDFLTYQRDFSVDVAERFFNLLLRKNNLENYQTNYRNLSNILARIEMLSEAGRIDPFQVDQARQNEYSAYQRWLSAYNDYQSSLDSFRIFLGYAPGTRVVLAETELERLLEKGIPRESRGAEIFLDSALEGRLDLMTTFDKVADSGRQLKIARNNLRGKLDLSLEAGQSTETESNPTVDFRNPSYQAGLAFELPLNRISERNAYRRAQINLARSNRSLQAKVDAIRLEVLDSYRNQEEAYQSYLIQKRSLELAEKRIESTDLLLQAGRATTRDLLDAQESYLSSRNALAETVVRNLISQLQLLKNAEQIELDDNGVWQGELYEKITLESNP</sequence>
<evidence type="ECO:0000256" key="1">
    <source>
        <dbReference type="ARBA" id="ARBA00004442"/>
    </source>
</evidence>
<evidence type="ECO:0000256" key="2">
    <source>
        <dbReference type="ARBA" id="ARBA00007613"/>
    </source>
</evidence>
<keyword evidence="6" id="KW-0472">Membrane</keyword>
<dbReference type="PANTHER" id="PTHR30026:SF20">
    <property type="entry name" value="OUTER MEMBRANE PROTEIN TOLC"/>
    <property type="match status" value="1"/>
</dbReference>
<keyword evidence="4" id="KW-1134">Transmembrane beta strand</keyword>
<comment type="similarity">
    <text evidence="2">Belongs to the outer membrane factor (OMF) (TC 1.B.17) family.</text>
</comment>
<accession>A0A1V5MBT4</accession>
<evidence type="ECO:0000256" key="6">
    <source>
        <dbReference type="ARBA" id="ARBA00023136"/>
    </source>
</evidence>
<organism evidence="9">
    <name type="scientific">candidate division TA06 bacterium ADurb.Bin417</name>
    <dbReference type="NCBI Taxonomy" id="1852828"/>
    <lineage>
        <taxon>Bacteria</taxon>
        <taxon>Bacteria division TA06</taxon>
    </lineage>
</organism>
<dbReference type="PANTHER" id="PTHR30026">
    <property type="entry name" value="OUTER MEMBRANE PROTEIN TOLC"/>
    <property type="match status" value="1"/>
</dbReference>
<proteinExistence type="inferred from homology"/>
<evidence type="ECO:0000256" key="3">
    <source>
        <dbReference type="ARBA" id="ARBA00022448"/>
    </source>
</evidence>
<dbReference type="SUPFAM" id="SSF56954">
    <property type="entry name" value="Outer membrane efflux proteins (OEP)"/>
    <property type="match status" value="1"/>
</dbReference>
<evidence type="ECO:0000256" key="5">
    <source>
        <dbReference type="ARBA" id="ARBA00022692"/>
    </source>
</evidence>
<comment type="subcellular location">
    <subcellularLocation>
        <location evidence="1">Cell outer membrane</location>
    </subcellularLocation>
</comment>
<dbReference type="GO" id="GO:0009279">
    <property type="term" value="C:cell outer membrane"/>
    <property type="evidence" value="ECO:0007669"/>
    <property type="project" value="UniProtKB-SubCell"/>
</dbReference>
<comment type="caution">
    <text evidence="9">The sequence shown here is derived from an EMBL/GenBank/DDBJ whole genome shotgun (WGS) entry which is preliminary data.</text>
</comment>
<feature type="signal peptide" evidence="8">
    <location>
        <begin position="1"/>
        <end position="20"/>
    </location>
</feature>
<keyword evidence="7" id="KW-0998">Cell outer membrane</keyword>
<evidence type="ECO:0000256" key="8">
    <source>
        <dbReference type="SAM" id="SignalP"/>
    </source>
</evidence>
<dbReference type="GO" id="GO:0015562">
    <property type="term" value="F:efflux transmembrane transporter activity"/>
    <property type="evidence" value="ECO:0007669"/>
    <property type="project" value="InterPro"/>
</dbReference>
<dbReference type="InterPro" id="IPR003423">
    <property type="entry name" value="OMP_efflux"/>
</dbReference>
<dbReference type="InterPro" id="IPR051906">
    <property type="entry name" value="TolC-like"/>
</dbReference>
<dbReference type="GO" id="GO:1990281">
    <property type="term" value="C:efflux pump complex"/>
    <property type="evidence" value="ECO:0007669"/>
    <property type="project" value="TreeGrafter"/>
</dbReference>
<name>A0A1V5MBT4_UNCT6</name>
<dbReference type="Pfam" id="PF02321">
    <property type="entry name" value="OEP"/>
    <property type="match status" value="1"/>
</dbReference>
<protein>
    <submittedName>
        <fullName evidence="9">Outer membrane channel protein</fullName>
    </submittedName>
</protein>
<keyword evidence="3" id="KW-0813">Transport</keyword>
<reference evidence="9" key="1">
    <citation type="submission" date="2017-02" db="EMBL/GenBank/DDBJ databases">
        <title>Delving into the versatile metabolic prowess of the omnipresent phylum Bacteroidetes.</title>
        <authorList>
            <person name="Nobu M.K."/>
            <person name="Mei R."/>
            <person name="Narihiro T."/>
            <person name="Kuroda K."/>
            <person name="Liu W.-T."/>
        </authorList>
    </citation>
    <scope>NUCLEOTIDE SEQUENCE</scope>
    <source>
        <strain evidence="9">ADurb.Bin417</strain>
    </source>
</reference>
<dbReference type="Proteomes" id="UP000485484">
    <property type="component" value="Unassembled WGS sequence"/>
</dbReference>
<keyword evidence="5" id="KW-0812">Transmembrane</keyword>
<dbReference type="Gene3D" id="1.20.1600.10">
    <property type="entry name" value="Outer membrane efflux proteins (OEP)"/>
    <property type="match status" value="1"/>
</dbReference>